<dbReference type="InterPro" id="IPR029068">
    <property type="entry name" value="Glyas_Bleomycin-R_OHBP_Dase"/>
</dbReference>
<feature type="domain" description="VOC" evidence="1">
    <location>
        <begin position="16"/>
        <end position="127"/>
    </location>
</feature>
<evidence type="ECO:0000259" key="1">
    <source>
        <dbReference type="PROSITE" id="PS51819"/>
    </source>
</evidence>
<gene>
    <name evidence="2" type="ORF">ENQ76_03290</name>
</gene>
<protein>
    <submittedName>
        <fullName evidence="2">Glyoxalase</fullName>
    </submittedName>
</protein>
<dbReference type="PANTHER" id="PTHR33993">
    <property type="entry name" value="GLYOXALASE-RELATED"/>
    <property type="match status" value="1"/>
</dbReference>
<evidence type="ECO:0000313" key="2">
    <source>
        <dbReference type="EMBL" id="HEN14480.1"/>
    </source>
</evidence>
<dbReference type="AlphaFoldDB" id="A0A7C2JY62"/>
<dbReference type="InterPro" id="IPR004360">
    <property type="entry name" value="Glyas_Fos-R_dOase_dom"/>
</dbReference>
<name>A0A7C2JY62_9PLAN</name>
<proteinExistence type="predicted"/>
<dbReference type="SUPFAM" id="SSF54593">
    <property type="entry name" value="Glyoxalase/Bleomycin resistance protein/Dihydroxybiphenyl dioxygenase"/>
    <property type="match status" value="1"/>
</dbReference>
<comment type="caution">
    <text evidence="2">The sequence shown here is derived from an EMBL/GenBank/DDBJ whole genome shotgun (WGS) entry which is preliminary data.</text>
</comment>
<accession>A0A7C2JY62</accession>
<reference evidence="2" key="1">
    <citation type="journal article" date="2020" name="mSystems">
        <title>Genome- and Community-Level Interaction Insights into Carbon Utilization and Element Cycling Functions of Hydrothermarchaeota in Hydrothermal Sediment.</title>
        <authorList>
            <person name="Zhou Z."/>
            <person name="Liu Y."/>
            <person name="Xu W."/>
            <person name="Pan J."/>
            <person name="Luo Z.H."/>
            <person name="Li M."/>
        </authorList>
    </citation>
    <scope>NUCLEOTIDE SEQUENCE [LARGE SCALE GENOMIC DNA]</scope>
    <source>
        <strain evidence="2">SpSt-339</strain>
    </source>
</reference>
<dbReference type="Pfam" id="PF00903">
    <property type="entry name" value="Glyoxalase"/>
    <property type="match status" value="1"/>
</dbReference>
<dbReference type="InterPro" id="IPR052164">
    <property type="entry name" value="Anthracycline_SecMetBiosynth"/>
</dbReference>
<dbReference type="PROSITE" id="PS51819">
    <property type="entry name" value="VOC"/>
    <property type="match status" value="1"/>
</dbReference>
<dbReference type="InterPro" id="IPR037523">
    <property type="entry name" value="VOC_core"/>
</dbReference>
<sequence>MFACGFAISPNDDHMQVECVKYLLYVQDMSRAVAFHRDVLGLTVRMESPGWSEVARGDALIGLHAGGDGQQRVTALSFQVTDLDAALNEITSRGGRVVDPPESRPGEPIRLARFADTEGNVVMLIQYTG</sequence>
<dbReference type="Gene3D" id="3.10.180.10">
    <property type="entry name" value="2,3-Dihydroxybiphenyl 1,2-Dioxygenase, domain 1"/>
    <property type="match status" value="1"/>
</dbReference>
<dbReference type="EMBL" id="DSOK01000104">
    <property type="protein sequence ID" value="HEN14480.1"/>
    <property type="molecule type" value="Genomic_DNA"/>
</dbReference>
<organism evidence="2">
    <name type="scientific">Schlesneria paludicola</name>
    <dbReference type="NCBI Taxonomy" id="360056"/>
    <lineage>
        <taxon>Bacteria</taxon>
        <taxon>Pseudomonadati</taxon>
        <taxon>Planctomycetota</taxon>
        <taxon>Planctomycetia</taxon>
        <taxon>Planctomycetales</taxon>
        <taxon>Planctomycetaceae</taxon>
        <taxon>Schlesneria</taxon>
    </lineage>
</organism>